<feature type="transmembrane region" description="Helical" evidence="2">
    <location>
        <begin position="12"/>
        <end position="35"/>
    </location>
</feature>
<reference evidence="3 4" key="1">
    <citation type="submission" date="2019-07" db="EMBL/GenBank/DDBJ databases">
        <authorList>
            <person name="Brisse S."/>
            <person name="Rodrigues C."/>
            <person name="Thorpe H."/>
        </authorList>
    </citation>
    <scope>NUCLEOTIDE SEQUENCE [LARGE SCALE GENOMIC DNA]</scope>
    <source>
        <strain evidence="3">SB6411</strain>
    </source>
</reference>
<keyword evidence="2" id="KW-0472">Membrane</keyword>
<feature type="transmembrane region" description="Helical" evidence="2">
    <location>
        <begin position="41"/>
        <end position="63"/>
    </location>
</feature>
<sequence>MCSWFSGMMFGGFVVFFGRLSFLGYSGISSSFVVFFSGLSFLGYCGFSGSFVVLFGSLSFLLCGRFSSGFVVFLVVSCFSGGAVSCSSRSWSGSSGSVGSKSNRRQTHSSGNDQS</sequence>
<evidence type="ECO:0000256" key="2">
    <source>
        <dbReference type="SAM" id="Phobius"/>
    </source>
</evidence>
<dbReference type="EMBL" id="CABGGS010000034">
    <property type="protein sequence ID" value="VUS70449.1"/>
    <property type="molecule type" value="Genomic_DNA"/>
</dbReference>
<feature type="region of interest" description="Disordered" evidence="1">
    <location>
        <begin position="85"/>
        <end position="115"/>
    </location>
</feature>
<dbReference type="Proteomes" id="UP000317652">
    <property type="component" value="Unassembled WGS sequence"/>
</dbReference>
<keyword evidence="2" id="KW-1133">Transmembrane helix</keyword>
<keyword evidence="2" id="KW-0812">Transmembrane</keyword>
<evidence type="ECO:0000313" key="3">
    <source>
        <dbReference type="EMBL" id="VUS70449.1"/>
    </source>
</evidence>
<protein>
    <submittedName>
        <fullName evidence="3">Uncharacterized protein</fullName>
    </submittedName>
</protein>
<proteinExistence type="predicted"/>
<accession>A0ABY6VH13</accession>
<keyword evidence="4" id="KW-1185">Reference proteome</keyword>
<name>A0ABY6VH13_9ENTR</name>
<gene>
    <name evidence="3" type="ORF">SB6411_02373</name>
</gene>
<feature type="transmembrane region" description="Helical" evidence="2">
    <location>
        <begin position="70"/>
        <end position="91"/>
    </location>
</feature>
<evidence type="ECO:0000313" key="4">
    <source>
        <dbReference type="Proteomes" id="UP000317652"/>
    </source>
</evidence>
<organism evidence="3 4">
    <name type="scientific">Klebsiella spallanzanii</name>
    <dbReference type="NCBI Taxonomy" id="2587528"/>
    <lineage>
        <taxon>Bacteria</taxon>
        <taxon>Pseudomonadati</taxon>
        <taxon>Pseudomonadota</taxon>
        <taxon>Gammaproteobacteria</taxon>
        <taxon>Enterobacterales</taxon>
        <taxon>Enterobacteriaceae</taxon>
        <taxon>Klebsiella/Raoultella group</taxon>
        <taxon>Klebsiella</taxon>
    </lineage>
</organism>
<feature type="compositionally biased region" description="Low complexity" evidence="1">
    <location>
        <begin position="85"/>
        <end position="101"/>
    </location>
</feature>
<comment type="caution">
    <text evidence="3">The sequence shown here is derived from an EMBL/GenBank/DDBJ whole genome shotgun (WGS) entry which is preliminary data.</text>
</comment>
<evidence type="ECO:0000256" key="1">
    <source>
        <dbReference type="SAM" id="MobiDB-lite"/>
    </source>
</evidence>